<dbReference type="EMBL" id="BKBO01000017">
    <property type="protein sequence ID" value="GEQ49417.1"/>
    <property type="molecule type" value="Genomic_DNA"/>
</dbReference>
<sequence length="87" mass="10003">MKYYHLIGFSTVLMGLQFTLQTIFGLELPSIIKQIFLGTQATLLVSYSLLFFVFLIKKKKKPHKEEEQKVVPIDNHQKEAPAYSKAS</sequence>
<keyword evidence="2" id="KW-1133">Transmembrane helix</keyword>
<keyword evidence="2" id="KW-0812">Transmembrane</keyword>
<evidence type="ECO:0000313" key="5">
    <source>
        <dbReference type="Proteomes" id="UP000886597"/>
    </source>
</evidence>
<dbReference type="Proteomes" id="UP000886607">
    <property type="component" value="Unassembled WGS sequence"/>
</dbReference>
<evidence type="ECO:0000256" key="2">
    <source>
        <dbReference type="SAM" id="Phobius"/>
    </source>
</evidence>
<proteinExistence type="predicted"/>
<organism evidence="4 5">
    <name type="scientific">Tetragenococcus koreensis</name>
    <dbReference type="NCBI Taxonomy" id="290335"/>
    <lineage>
        <taxon>Bacteria</taxon>
        <taxon>Bacillati</taxon>
        <taxon>Bacillota</taxon>
        <taxon>Bacilli</taxon>
        <taxon>Lactobacillales</taxon>
        <taxon>Enterococcaceae</taxon>
        <taxon>Tetragenococcus</taxon>
    </lineage>
</organism>
<feature type="compositionally biased region" description="Basic and acidic residues" evidence="1">
    <location>
        <begin position="63"/>
        <end position="79"/>
    </location>
</feature>
<gene>
    <name evidence="3" type="ORF">TK11N_12690</name>
    <name evidence="4" type="ORF">TK2N_12650</name>
</gene>
<evidence type="ECO:0000313" key="6">
    <source>
        <dbReference type="Proteomes" id="UP000886607"/>
    </source>
</evidence>
<feature type="region of interest" description="Disordered" evidence="1">
    <location>
        <begin position="60"/>
        <end position="87"/>
    </location>
</feature>
<protein>
    <submittedName>
        <fullName evidence="4">Uncharacterized protein</fullName>
    </submittedName>
</protein>
<dbReference type="Proteomes" id="UP000886597">
    <property type="component" value="Unassembled WGS sequence"/>
</dbReference>
<keyword evidence="6" id="KW-1185">Reference proteome</keyword>
<reference evidence="4" key="1">
    <citation type="submission" date="2019-08" db="EMBL/GenBank/DDBJ databases">
        <authorList>
            <person name="Ishikawa M."/>
            <person name="Suzuki T."/>
            <person name="Matsutani M."/>
        </authorList>
    </citation>
    <scope>NUCLEOTIDE SEQUENCE</scope>
    <source>
        <strain evidence="4">7C1</strain>
        <strain evidence="3">8C4</strain>
    </source>
</reference>
<evidence type="ECO:0000313" key="4">
    <source>
        <dbReference type="EMBL" id="GEQ54421.1"/>
    </source>
</evidence>
<accession>A0AAN4RKE3</accession>
<dbReference type="EMBL" id="BKBQ01000017">
    <property type="protein sequence ID" value="GEQ54421.1"/>
    <property type="molecule type" value="Genomic_DNA"/>
</dbReference>
<dbReference type="RefSeq" id="WP_124004978.1">
    <property type="nucleotide sequence ID" value="NZ_BJYN01000001.1"/>
</dbReference>
<comment type="caution">
    <text evidence="4">The sequence shown here is derived from an EMBL/GenBank/DDBJ whole genome shotgun (WGS) entry which is preliminary data.</text>
</comment>
<dbReference type="GeneID" id="69984332"/>
<feature type="transmembrane region" description="Helical" evidence="2">
    <location>
        <begin position="35"/>
        <end position="56"/>
    </location>
</feature>
<evidence type="ECO:0000313" key="3">
    <source>
        <dbReference type="EMBL" id="GEQ49417.1"/>
    </source>
</evidence>
<evidence type="ECO:0000256" key="1">
    <source>
        <dbReference type="SAM" id="MobiDB-lite"/>
    </source>
</evidence>
<keyword evidence="2" id="KW-0472">Membrane</keyword>
<reference evidence="4" key="2">
    <citation type="journal article" date="2020" name="Int. Dairy J.">
        <title>Lactic acid bacterial diversity in Brie cheese focusing on salt concentration and pH of isolation medium and characterisation of halophilic and alkaliphilic lactic acid bacterial isolates.</title>
        <authorList>
            <person name="Unno R."/>
            <person name="Matsutani M."/>
            <person name="Suzuki T."/>
            <person name="Kodama K."/>
            <person name="Matsushita H."/>
            <person name="Yamasato K."/>
            <person name="Koizumi Y."/>
            <person name="Ishikawa M."/>
        </authorList>
    </citation>
    <scope>NUCLEOTIDE SEQUENCE</scope>
    <source>
        <strain evidence="4">7C1</strain>
        <strain evidence="3">8C4</strain>
    </source>
</reference>
<dbReference type="KEGG" id="tkr:C7K43_00075"/>
<dbReference type="AlphaFoldDB" id="A0AAN4RKE3"/>
<name>A0AAN4RKE3_9ENTE</name>